<sequence length="63" mass="6402">MVLVAGSGPTDRNGCSPLLPARNGSGRLFADALADSGIASLRYDKRASGPHAAVNVPQLIGKN</sequence>
<gene>
    <name evidence="1" type="ORF">CVV68_19855</name>
</gene>
<dbReference type="Proteomes" id="UP000247832">
    <property type="component" value="Unassembled WGS sequence"/>
</dbReference>
<evidence type="ECO:0000313" key="2">
    <source>
        <dbReference type="Proteomes" id="UP000247832"/>
    </source>
</evidence>
<dbReference type="AlphaFoldDB" id="A0A2V5L5N0"/>
<reference evidence="1 2" key="1">
    <citation type="submission" date="2018-05" db="EMBL/GenBank/DDBJ databases">
        <title>Genetic diversity of glacier-inhabiting Cryobacterium bacteria in China and description of Cryobacterium mengkeensis sp. nov. and Arthrobacter glacialis sp. nov.</title>
        <authorList>
            <person name="Liu Q."/>
            <person name="Xin Y.-H."/>
        </authorList>
    </citation>
    <scope>NUCLEOTIDE SEQUENCE [LARGE SCALE GENOMIC DNA]</scope>
    <source>
        <strain evidence="1 2">LI2</strain>
    </source>
</reference>
<proteinExistence type="predicted"/>
<comment type="caution">
    <text evidence="1">The sequence shown here is derived from an EMBL/GenBank/DDBJ whole genome shotgun (WGS) entry which is preliminary data.</text>
</comment>
<accession>A0A2V5L5N0</accession>
<dbReference type="EMBL" id="QJVD01000032">
    <property type="protein sequence ID" value="PYI65023.1"/>
    <property type="molecule type" value="Genomic_DNA"/>
</dbReference>
<evidence type="ECO:0008006" key="3">
    <source>
        <dbReference type="Google" id="ProtNLM"/>
    </source>
</evidence>
<protein>
    <recommendedName>
        <fullName evidence="3">Alpha/beta hydrolase</fullName>
    </recommendedName>
</protein>
<name>A0A2V5L5N0_9MICC</name>
<evidence type="ECO:0000313" key="1">
    <source>
        <dbReference type="EMBL" id="PYI65023.1"/>
    </source>
</evidence>
<organism evidence="1 2">
    <name type="scientific">Arthrobacter livingstonensis</name>
    <dbReference type="NCBI Taxonomy" id="670078"/>
    <lineage>
        <taxon>Bacteria</taxon>
        <taxon>Bacillati</taxon>
        <taxon>Actinomycetota</taxon>
        <taxon>Actinomycetes</taxon>
        <taxon>Micrococcales</taxon>
        <taxon>Micrococcaceae</taxon>
        <taxon>Arthrobacter</taxon>
    </lineage>
</organism>
<keyword evidence="2" id="KW-1185">Reference proteome</keyword>